<keyword evidence="5 6" id="KW-0472">Membrane</keyword>
<dbReference type="GO" id="GO:0022857">
    <property type="term" value="F:transmembrane transporter activity"/>
    <property type="evidence" value="ECO:0007669"/>
    <property type="project" value="UniProtKB-UniRule"/>
</dbReference>
<evidence type="ECO:0000313" key="8">
    <source>
        <dbReference type="Ensembl" id="ENSDLAP00005080987.1"/>
    </source>
</evidence>
<keyword evidence="4 6" id="KW-1133">Transmembrane helix</keyword>
<dbReference type="GeneTree" id="ENSGT00940000157174"/>
<feature type="region of interest" description="Disordered" evidence="7">
    <location>
        <begin position="661"/>
        <end position="689"/>
    </location>
</feature>
<accession>A0A8P4KQ03</accession>
<comment type="function">
    <text evidence="6">Choline transporter.</text>
</comment>
<feature type="transmembrane region" description="Helical" evidence="6">
    <location>
        <begin position="236"/>
        <end position="259"/>
    </location>
</feature>
<proteinExistence type="inferred from homology"/>
<evidence type="ECO:0000256" key="1">
    <source>
        <dbReference type="ARBA" id="ARBA00004141"/>
    </source>
</evidence>
<dbReference type="Proteomes" id="UP000694389">
    <property type="component" value="Unassembled WGS sequence"/>
</dbReference>
<feature type="transmembrane region" description="Helical" evidence="6">
    <location>
        <begin position="575"/>
        <end position="608"/>
    </location>
</feature>
<sequence>MGCCGSAERTKREWRPLEDRSCTDLPWFLLFTVFCVGMGSICGFTIVTGGAARLVFGYDSYGNTCGQRNEQIEGVRLSGLDHTDRKFVFFLDPCNIDIVQRKIRSMALCVSLCPPEELQTYQDLKRFAMLNGSELCSYELAGHKYPGLPERFSKCPKLPVPPSKPLPVFNRCTPLDVSCYAKFAEAVVTFVGDNSVLHRLIAGVAASKEIIIGLCVLALVLSMILMVIIRYISAVLVWILTSLVVLGSLAGTSVLWWLYIDHRLYGNDTVTKGMKEAKDEAKEEVAVSRDSGQALLVYAVAATVFTIILLLLMLFMRKRVALTIALFHVAGKVFIHLPLLTLQPFVTFLALLLFWIYWILVLLFLGTTGNPVQNEETGLTEFRLTGPLQYLTWYHAVGLIWITEFILACQQMTVAGAVVTYYFTRDKNRLPVTPILSSVLRLVRYHLGTVAKGSFIITLVKIPRLILMYIHNQLKGKENACARCLLKTCICCLWCLEKCLNYLNQNAYAATAINSTSFCTSARDAFVILVENALRVATINAVGDFVLFLGKILIVTTTAFAGVLLLNYQRDYAEWLLPLIIVCLFSFLVAHCFLSIFEIVVDVLFLCFAIDTKYNDGTPGKEFFMDKALMEFVESSRRLERAVERGRSRVKEAVSEGAEMKPMVSDSGGGGVARRKSSSEEAGTGLDGGGGEWEELQEFQVYYLLVGVLVDWVLTEQSGFVLCLSEDVVLFLCVYLPTSTLFLFVSLLNTPSPTPSATKPAAVAAVC</sequence>
<reference evidence="8" key="2">
    <citation type="submission" date="2025-09" db="UniProtKB">
        <authorList>
            <consortium name="Ensembl"/>
        </authorList>
    </citation>
    <scope>IDENTIFICATION</scope>
</reference>
<evidence type="ECO:0000256" key="4">
    <source>
        <dbReference type="ARBA" id="ARBA00022989"/>
    </source>
</evidence>
<name>A0A8P4KQ03_DICLA</name>
<organism evidence="8 9">
    <name type="scientific">Dicentrarchus labrax</name>
    <name type="common">European seabass</name>
    <name type="synonym">Morone labrax</name>
    <dbReference type="NCBI Taxonomy" id="13489"/>
    <lineage>
        <taxon>Eukaryota</taxon>
        <taxon>Metazoa</taxon>
        <taxon>Chordata</taxon>
        <taxon>Craniata</taxon>
        <taxon>Vertebrata</taxon>
        <taxon>Euteleostomi</taxon>
        <taxon>Actinopterygii</taxon>
        <taxon>Neopterygii</taxon>
        <taxon>Teleostei</taxon>
        <taxon>Neoteleostei</taxon>
        <taxon>Acanthomorphata</taxon>
        <taxon>Eupercaria</taxon>
        <taxon>Moronidae</taxon>
        <taxon>Dicentrarchus</taxon>
    </lineage>
</organism>
<feature type="transmembrane region" description="Helical" evidence="6">
    <location>
        <begin position="393"/>
        <end position="423"/>
    </location>
</feature>
<evidence type="ECO:0000256" key="2">
    <source>
        <dbReference type="ARBA" id="ARBA00007168"/>
    </source>
</evidence>
<dbReference type="InterPro" id="IPR007603">
    <property type="entry name" value="Choline_transptr-like"/>
</dbReference>
<protein>
    <recommendedName>
        <fullName evidence="6">Choline transporter-like protein</fullName>
    </recommendedName>
</protein>
<dbReference type="Pfam" id="PF04515">
    <property type="entry name" value="Choline_transpo"/>
    <property type="match status" value="1"/>
</dbReference>
<keyword evidence="9" id="KW-1185">Reference proteome</keyword>
<feature type="transmembrane region" description="Helical" evidence="6">
    <location>
        <begin position="545"/>
        <end position="569"/>
    </location>
</feature>
<dbReference type="AlphaFoldDB" id="A0A8P4KQ03"/>
<evidence type="ECO:0000313" key="9">
    <source>
        <dbReference type="Proteomes" id="UP000694389"/>
    </source>
</evidence>
<gene>
    <name evidence="8" type="primary">SLC44A1</name>
</gene>
<dbReference type="PANTHER" id="PTHR12385:SF12">
    <property type="entry name" value="CHOLINE TRANSPORTER-LIKE PROTEIN"/>
    <property type="match status" value="1"/>
</dbReference>
<dbReference type="GO" id="GO:0005886">
    <property type="term" value="C:plasma membrane"/>
    <property type="evidence" value="ECO:0007669"/>
    <property type="project" value="UniProtKB-SubCell"/>
</dbReference>
<comment type="subcellular location">
    <subcellularLocation>
        <location evidence="6">Cell membrane</location>
        <topology evidence="6">Multi-pass membrane protein</topology>
    </subcellularLocation>
    <subcellularLocation>
        <location evidence="1">Membrane</location>
        <topology evidence="1">Multi-pass membrane protein</topology>
    </subcellularLocation>
</comment>
<evidence type="ECO:0000256" key="5">
    <source>
        <dbReference type="ARBA" id="ARBA00023136"/>
    </source>
</evidence>
<reference evidence="8" key="1">
    <citation type="submission" date="2025-08" db="UniProtKB">
        <authorList>
            <consortium name="Ensembl"/>
        </authorList>
    </citation>
    <scope>IDENTIFICATION</scope>
</reference>
<feature type="transmembrane region" description="Helical" evidence="6">
    <location>
        <begin position="295"/>
        <end position="315"/>
    </location>
</feature>
<evidence type="ECO:0000256" key="7">
    <source>
        <dbReference type="SAM" id="MobiDB-lite"/>
    </source>
</evidence>
<feature type="transmembrane region" description="Helical" evidence="6">
    <location>
        <begin position="210"/>
        <end position="229"/>
    </location>
</feature>
<evidence type="ECO:0000256" key="6">
    <source>
        <dbReference type="RuleBase" id="RU368066"/>
    </source>
</evidence>
<evidence type="ECO:0000256" key="3">
    <source>
        <dbReference type="ARBA" id="ARBA00022692"/>
    </source>
</evidence>
<dbReference type="Ensembl" id="ENSDLAT00005075644.1">
    <property type="protein sequence ID" value="ENSDLAP00005080987.1"/>
    <property type="gene ID" value="ENSDLAG00005003400.2"/>
</dbReference>
<keyword evidence="3 6" id="KW-0812">Transmembrane</keyword>
<comment type="similarity">
    <text evidence="2 6">Belongs to the CTL (choline transporter-like) family.</text>
</comment>
<dbReference type="PANTHER" id="PTHR12385">
    <property type="entry name" value="CHOLINE TRANSPORTER-LIKE (SLC FAMILY 44)"/>
    <property type="match status" value="1"/>
</dbReference>
<feature type="transmembrane region" description="Helical" evidence="6">
    <location>
        <begin position="728"/>
        <end position="749"/>
    </location>
</feature>
<feature type="transmembrane region" description="Helical" evidence="6">
    <location>
        <begin position="345"/>
        <end position="365"/>
    </location>
</feature>
<feature type="transmembrane region" description="Helical" evidence="6">
    <location>
        <begin position="25"/>
        <end position="47"/>
    </location>
</feature>